<dbReference type="RefSeq" id="WP_014259193.1">
    <property type="nucleotide sequence ID" value="NC_016629.1"/>
</dbReference>
<dbReference type="InterPro" id="IPR029063">
    <property type="entry name" value="SAM-dependent_MTases_sf"/>
</dbReference>
<evidence type="ECO:0000313" key="2">
    <source>
        <dbReference type="Proteomes" id="UP000007844"/>
    </source>
</evidence>
<dbReference type="Gene3D" id="3.40.50.150">
    <property type="entry name" value="Vaccinia Virus protein VP39"/>
    <property type="match status" value="1"/>
</dbReference>
<dbReference type="PANTHER" id="PTHR40036:SF1">
    <property type="entry name" value="MACROCIN O-METHYLTRANSFERASE"/>
    <property type="match status" value="1"/>
</dbReference>
<dbReference type="SUPFAM" id="SSF53335">
    <property type="entry name" value="S-adenosyl-L-methionine-dependent methyltransferases"/>
    <property type="match status" value="1"/>
</dbReference>
<dbReference type="Proteomes" id="UP000007844">
    <property type="component" value="Chromosome"/>
</dbReference>
<accession>F3YWJ2</accession>
<organism evidence="1 2">
    <name type="scientific">Desulfocurvibacter africanus subsp. africanus str. Walvis Bay</name>
    <dbReference type="NCBI Taxonomy" id="690850"/>
    <lineage>
        <taxon>Bacteria</taxon>
        <taxon>Pseudomonadati</taxon>
        <taxon>Thermodesulfobacteriota</taxon>
        <taxon>Desulfovibrionia</taxon>
        <taxon>Desulfovibrionales</taxon>
        <taxon>Desulfovibrionaceae</taxon>
        <taxon>Desulfocurvibacter</taxon>
    </lineage>
</organism>
<dbReference type="Pfam" id="PF05711">
    <property type="entry name" value="TylF"/>
    <property type="match status" value="1"/>
</dbReference>
<dbReference type="PANTHER" id="PTHR40036">
    <property type="entry name" value="MACROCIN O-METHYLTRANSFERASE"/>
    <property type="match status" value="1"/>
</dbReference>
<dbReference type="AlphaFoldDB" id="F3YWJ2"/>
<keyword evidence="2" id="KW-1185">Reference proteome</keyword>
<dbReference type="HOGENOM" id="CLU_851249_0_0_7"/>
<proteinExistence type="predicted"/>
<sequence>MSREIVHNVDRLLVAGRRLLSVAGESKEARKSICGLLNDICGHCQELLQTGMARECLQLVIKAKAFRLPVQNLDLIRAMALLLLGQAPSAVEALKEELRYFPDNASANALLMELTQMASSGPCIVDGSGEFEELHAVVKPYTMVGEQRLRAIYTHAKRVCREGPEGVFVECGVAAGGSSALIAAVLKRHGKSTARLFSFDTFDGLPSPGLEDRHGGMHAEEAGWGGGTCAAPLESLLSATSSLGAAEFVTPVQGFFEDTLPRMRGVIGPIAFLHMDGDWYKSTLDILTNLYDQVVPGGYVQVDDYGYWEGCRKALHEFTSGRCIDLALHSIDGIGVWFTKR</sequence>
<protein>
    <submittedName>
        <fullName evidence="1">Macrocin-O-methyltransferase</fullName>
    </submittedName>
</protein>
<dbReference type="eggNOG" id="COG4122">
    <property type="taxonomic scope" value="Bacteria"/>
</dbReference>
<keyword evidence="1" id="KW-0808">Transferase</keyword>
<dbReference type="EMBL" id="CP003221">
    <property type="protein sequence ID" value="EGJ49378.1"/>
    <property type="molecule type" value="Genomic_DNA"/>
</dbReference>
<dbReference type="STRING" id="690850.Desaf_1034"/>
<gene>
    <name evidence="1" type="ORF">Desaf_1034</name>
</gene>
<dbReference type="GO" id="GO:0032259">
    <property type="term" value="P:methylation"/>
    <property type="evidence" value="ECO:0007669"/>
    <property type="project" value="UniProtKB-KW"/>
</dbReference>
<evidence type="ECO:0000313" key="1">
    <source>
        <dbReference type="EMBL" id="EGJ49378.1"/>
    </source>
</evidence>
<dbReference type="GO" id="GO:0008168">
    <property type="term" value="F:methyltransferase activity"/>
    <property type="evidence" value="ECO:0007669"/>
    <property type="project" value="UniProtKB-KW"/>
</dbReference>
<name>F3YWJ2_DESAF</name>
<dbReference type="InterPro" id="IPR008884">
    <property type="entry name" value="TylF_MeTrfase"/>
</dbReference>
<dbReference type="KEGG" id="daf:Desaf_1034"/>
<keyword evidence="1" id="KW-0489">Methyltransferase</keyword>
<reference evidence="1 2" key="1">
    <citation type="journal article" date="2011" name="J. Bacteriol.">
        <title>Genome sequence of the mercury-methylating and pleomorphic Desulfovibrio africanus Strain Walvis Bay.</title>
        <authorList>
            <person name="Brown S.D."/>
            <person name="Wall J.D."/>
            <person name="Kucken A.M."/>
            <person name="Gilmour C.C."/>
            <person name="Podar M."/>
            <person name="Brandt C.C."/>
            <person name="Teshima H."/>
            <person name="Detter J.C."/>
            <person name="Han C.S."/>
            <person name="Land M.L."/>
            <person name="Lucas S."/>
            <person name="Han J."/>
            <person name="Pennacchio L."/>
            <person name="Nolan M."/>
            <person name="Pitluck S."/>
            <person name="Woyke T."/>
            <person name="Goodwin L."/>
            <person name="Palumbo A.V."/>
            <person name="Elias D.A."/>
        </authorList>
    </citation>
    <scope>NUCLEOTIDE SEQUENCE [LARGE SCALE GENOMIC DNA]</scope>
    <source>
        <strain evidence="1 2">Walvis Bay</strain>
    </source>
</reference>